<comment type="caution">
    <text evidence="8">The sequence shown here is derived from an EMBL/GenBank/DDBJ whole genome shotgun (WGS) entry which is preliminary data.</text>
</comment>
<feature type="transmembrane region" description="Helical" evidence="6">
    <location>
        <begin position="282"/>
        <end position="301"/>
    </location>
</feature>
<dbReference type="EMBL" id="AUZM01000039">
    <property type="protein sequence ID" value="ERT06290.1"/>
    <property type="molecule type" value="Genomic_DNA"/>
</dbReference>
<feature type="transmembrane region" description="Helical" evidence="6">
    <location>
        <begin position="162"/>
        <end position="184"/>
    </location>
</feature>
<evidence type="ECO:0000256" key="2">
    <source>
        <dbReference type="ARBA" id="ARBA00007362"/>
    </source>
</evidence>
<dbReference type="InterPro" id="IPR000620">
    <property type="entry name" value="EamA_dom"/>
</dbReference>
<dbReference type="GO" id="GO:0016020">
    <property type="term" value="C:membrane"/>
    <property type="evidence" value="ECO:0007669"/>
    <property type="project" value="UniProtKB-SubCell"/>
</dbReference>
<feature type="transmembrane region" description="Helical" evidence="6">
    <location>
        <begin position="104"/>
        <end position="122"/>
    </location>
</feature>
<evidence type="ECO:0000256" key="5">
    <source>
        <dbReference type="ARBA" id="ARBA00023136"/>
    </source>
</evidence>
<dbReference type="InterPro" id="IPR037185">
    <property type="entry name" value="EmrE-like"/>
</dbReference>
<dbReference type="Proteomes" id="UP000017127">
    <property type="component" value="Unassembled WGS sequence"/>
</dbReference>
<evidence type="ECO:0000256" key="1">
    <source>
        <dbReference type="ARBA" id="ARBA00004141"/>
    </source>
</evidence>
<gene>
    <name evidence="8" type="ORF">M595_3762</name>
</gene>
<feature type="transmembrane region" description="Helical" evidence="6">
    <location>
        <begin position="72"/>
        <end position="92"/>
    </location>
</feature>
<keyword evidence="3 6" id="KW-0812">Transmembrane</keyword>
<feature type="domain" description="EamA" evidence="7">
    <location>
        <begin position="12"/>
        <end position="145"/>
    </location>
</feature>
<evidence type="ECO:0000256" key="4">
    <source>
        <dbReference type="ARBA" id="ARBA00022989"/>
    </source>
</evidence>
<feature type="transmembrane region" description="Helical" evidence="6">
    <location>
        <begin position="230"/>
        <end position="248"/>
    </location>
</feature>
<feature type="transmembrane region" description="Helical" evidence="6">
    <location>
        <begin position="14"/>
        <end position="33"/>
    </location>
</feature>
<dbReference type="SUPFAM" id="SSF103481">
    <property type="entry name" value="Multidrug resistance efflux transporter EmrE"/>
    <property type="match status" value="2"/>
</dbReference>
<comment type="subcellular location">
    <subcellularLocation>
        <location evidence="1">Membrane</location>
        <topology evidence="1">Multi-pass membrane protein</topology>
    </subcellularLocation>
</comment>
<feature type="transmembrane region" description="Helical" evidence="6">
    <location>
        <begin position="254"/>
        <end position="275"/>
    </location>
</feature>
<feature type="transmembrane region" description="Helical" evidence="6">
    <location>
        <begin position="40"/>
        <end position="60"/>
    </location>
</feature>
<keyword evidence="4 6" id="KW-1133">Transmembrane helix</keyword>
<evidence type="ECO:0000259" key="7">
    <source>
        <dbReference type="Pfam" id="PF00892"/>
    </source>
</evidence>
<dbReference type="InterPro" id="IPR050638">
    <property type="entry name" value="AA-Vitamin_Transporters"/>
</dbReference>
<dbReference type="PATRIC" id="fig|1348334.3.peg.3640"/>
<keyword evidence="9" id="KW-1185">Reference proteome</keyword>
<dbReference type="PANTHER" id="PTHR32322">
    <property type="entry name" value="INNER MEMBRANE TRANSPORTER"/>
    <property type="match status" value="1"/>
</dbReference>
<comment type="similarity">
    <text evidence="2">Belongs to the EamA transporter family.</text>
</comment>
<proteinExistence type="inferred from homology"/>
<evidence type="ECO:0000313" key="9">
    <source>
        <dbReference type="Proteomes" id="UP000017127"/>
    </source>
</evidence>
<evidence type="ECO:0000313" key="8">
    <source>
        <dbReference type="EMBL" id="ERT06290.1"/>
    </source>
</evidence>
<reference evidence="8 9" key="1">
    <citation type="journal article" date="2013" name="Front. Microbiol.">
        <title>Comparative genomic analyses of the cyanobacterium, Lyngbya aestuarii BL J, a powerful hydrogen producer.</title>
        <authorList>
            <person name="Kothari A."/>
            <person name="Vaughn M."/>
            <person name="Garcia-Pichel F."/>
        </authorList>
    </citation>
    <scope>NUCLEOTIDE SEQUENCE [LARGE SCALE GENOMIC DNA]</scope>
    <source>
        <strain evidence="8 9">BL J</strain>
    </source>
</reference>
<organism evidence="8 9">
    <name type="scientific">Lyngbya aestuarii BL J</name>
    <dbReference type="NCBI Taxonomy" id="1348334"/>
    <lineage>
        <taxon>Bacteria</taxon>
        <taxon>Bacillati</taxon>
        <taxon>Cyanobacteriota</taxon>
        <taxon>Cyanophyceae</taxon>
        <taxon>Oscillatoriophycideae</taxon>
        <taxon>Oscillatoriales</taxon>
        <taxon>Microcoleaceae</taxon>
        <taxon>Lyngbya</taxon>
    </lineage>
</organism>
<accession>U7QGT2</accession>
<name>U7QGT2_9CYAN</name>
<dbReference type="PANTHER" id="PTHR32322:SF2">
    <property type="entry name" value="EAMA DOMAIN-CONTAINING PROTEIN"/>
    <property type="match status" value="1"/>
</dbReference>
<dbReference type="Pfam" id="PF00892">
    <property type="entry name" value="EamA"/>
    <property type="match status" value="2"/>
</dbReference>
<feature type="transmembrane region" description="Helical" evidence="6">
    <location>
        <begin position="190"/>
        <end position="210"/>
    </location>
</feature>
<dbReference type="AlphaFoldDB" id="U7QGT2"/>
<protein>
    <submittedName>
        <fullName evidence="8">EamA-like transporter family protein</fullName>
    </submittedName>
</protein>
<keyword evidence="5 6" id="KW-0472">Membrane</keyword>
<evidence type="ECO:0000256" key="6">
    <source>
        <dbReference type="SAM" id="Phobius"/>
    </source>
</evidence>
<evidence type="ECO:0000256" key="3">
    <source>
        <dbReference type="ARBA" id="ARBA00022692"/>
    </source>
</evidence>
<feature type="transmembrane region" description="Helical" evidence="6">
    <location>
        <begin position="128"/>
        <end position="150"/>
    </location>
</feature>
<sequence length="306" mass="32782">MMQLSILTNFQGEFAALLAAFFWSLSSVVYSQVGQKIPAIGLNLIKGIIAIALLLLTVVLRGSLFPDIELTIIGLLLLSGIIGIAIGDSAYFTTLKCLGPRRALLIETLAPPLTAILAFIFLQERLSLSAWLGIILTVLGVAWVITERVGEGVVGSTHLRRGLLFGLLAEICQAVGILLSHLALTQTEISPLWSTLLRLSGGTVVLLLWLFVKRENFNFVFKPLQSKRTFALIGLATFLGTYLGIWLQQTALKFTAAGIAQALNSTSPLFVLPIAASLGDRVSLRAIFGAIIAIAGIVLLFQGASN</sequence>
<feature type="domain" description="EamA" evidence="7">
    <location>
        <begin position="161"/>
        <end position="301"/>
    </location>
</feature>